<keyword evidence="2" id="KW-1185">Reference proteome</keyword>
<protein>
    <submittedName>
        <fullName evidence="1">Glycosyl transferase group 1</fullName>
    </submittedName>
</protein>
<evidence type="ECO:0000313" key="1">
    <source>
        <dbReference type="EMBL" id="ADV82765.1"/>
    </source>
</evidence>
<reference evidence="1 2" key="1">
    <citation type="journal article" date="2012" name="Stand. Genomic Sci.">
        <title>Complete genome sequence of Terriglobus saanensis type strain SP1PR4(T), an Acidobacteria from tundra soil.</title>
        <authorList>
            <person name="Rawat S.R."/>
            <person name="Mannisto M.K."/>
            <person name="Starovoytov V."/>
            <person name="Goodwin L."/>
            <person name="Nolan M."/>
            <person name="Hauser L."/>
            <person name="Land M."/>
            <person name="Davenport K.W."/>
            <person name="Woyke T."/>
            <person name="Haggblom M.M."/>
        </authorList>
    </citation>
    <scope>NUCLEOTIDE SEQUENCE</scope>
    <source>
        <strain evidence="2">ATCC BAA-1853 / DSM 23119 / SP1PR4</strain>
    </source>
</reference>
<organism evidence="1 2">
    <name type="scientific">Terriglobus saanensis (strain ATCC BAA-1853 / DSM 23119 / SP1PR4)</name>
    <dbReference type="NCBI Taxonomy" id="401053"/>
    <lineage>
        <taxon>Bacteria</taxon>
        <taxon>Pseudomonadati</taxon>
        <taxon>Acidobacteriota</taxon>
        <taxon>Terriglobia</taxon>
        <taxon>Terriglobales</taxon>
        <taxon>Acidobacteriaceae</taxon>
        <taxon>Terriglobus</taxon>
    </lineage>
</organism>
<dbReference type="OrthoDB" id="9764577at2"/>
<dbReference type="GO" id="GO:0016740">
    <property type="term" value="F:transferase activity"/>
    <property type="evidence" value="ECO:0007669"/>
    <property type="project" value="UniProtKB-KW"/>
</dbReference>
<name>E8V6M6_TERSS</name>
<dbReference type="AlphaFoldDB" id="E8V6M6"/>
<evidence type="ECO:0000313" key="2">
    <source>
        <dbReference type="Proteomes" id="UP000006844"/>
    </source>
</evidence>
<dbReference type="KEGG" id="tsa:AciPR4_1961"/>
<dbReference type="CDD" id="cd03801">
    <property type="entry name" value="GT4_PimA-like"/>
    <property type="match status" value="1"/>
</dbReference>
<dbReference type="Gene3D" id="3.40.50.2000">
    <property type="entry name" value="Glycogen Phosphorylase B"/>
    <property type="match status" value="1"/>
</dbReference>
<dbReference type="eggNOG" id="COG0438">
    <property type="taxonomic scope" value="Bacteria"/>
</dbReference>
<dbReference type="Proteomes" id="UP000006844">
    <property type="component" value="Chromosome"/>
</dbReference>
<accession>E8V6M6</accession>
<dbReference type="STRING" id="401053.AciPR4_1961"/>
<proteinExistence type="predicted"/>
<dbReference type="SUPFAM" id="SSF53756">
    <property type="entry name" value="UDP-Glycosyltransferase/glycogen phosphorylase"/>
    <property type="match status" value="1"/>
</dbReference>
<dbReference type="RefSeq" id="WP_013568498.1">
    <property type="nucleotide sequence ID" value="NC_014963.1"/>
</dbReference>
<gene>
    <name evidence="1" type="ordered locus">AciPR4_1961</name>
</gene>
<dbReference type="EMBL" id="CP002467">
    <property type="protein sequence ID" value="ADV82765.1"/>
    <property type="molecule type" value="Genomic_DNA"/>
</dbReference>
<dbReference type="Pfam" id="PF13692">
    <property type="entry name" value="Glyco_trans_1_4"/>
    <property type="match status" value="1"/>
</dbReference>
<dbReference type="HOGENOM" id="CLU_044324_0_0_0"/>
<keyword evidence="1" id="KW-0808">Transferase</keyword>
<dbReference type="PANTHER" id="PTHR12526:SF637">
    <property type="entry name" value="GLYCOSYLTRANSFERASE EPSF-RELATED"/>
    <property type="match status" value="1"/>
</dbReference>
<sequence length="393" mass="43491">MSTRSLRLIAYDLDDPCDQALWAGIAAHIVHNLRTAGMDVVVSGRHASKLRRISKSLQYNYYNRLHKQYFHAERDAFQTRLGGFVGSRAVSRIQGADACIAFSPTSVAHLETSLPIFLIHDASWSQLLETYPHLAPSRQVPRIVRSGFDLERRAYTKKNVYPVLTSHWVGDRLIAEYDLDPQRISFLPFGANFDEEPDGNLVEEAIARRGQGPCRLLFVGRDWERKGGPFAAEVCALLNAQGLPTELTVVGCPPQQAGEHIHFTGLLRKTVPEQKARLSALYAESDFFFMPSLAEAQGVVFNEAAGYGLPALARDVGGVSAVLDPSWSGLFNETAPATVYADWIATAFRDRARYQQLARAARADYETRLSGAVYAQSLIAIIRSRLDAPSGAR</sequence>
<dbReference type="PANTHER" id="PTHR12526">
    <property type="entry name" value="GLYCOSYLTRANSFERASE"/>
    <property type="match status" value="1"/>
</dbReference>